<dbReference type="RefSeq" id="WP_106607424.1">
    <property type="nucleotide sequence ID" value="NZ_PYGJ01000002.1"/>
</dbReference>
<dbReference type="AlphaFoldDB" id="A0A2P8FHP9"/>
<dbReference type="GO" id="GO:0004175">
    <property type="term" value="F:endopeptidase activity"/>
    <property type="evidence" value="ECO:0007669"/>
    <property type="project" value="UniProtKB-ARBA"/>
</dbReference>
<evidence type="ECO:0000313" key="4">
    <source>
        <dbReference type="Proteomes" id="UP000240418"/>
    </source>
</evidence>
<evidence type="ECO:0000259" key="2">
    <source>
        <dbReference type="Pfam" id="PF02517"/>
    </source>
</evidence>
<organism evidence="3 4">
    <name type="scientific">Shimia abyssi</name>
    <dbReference type="NCBI Taxonomy" id="1662395"/>
    <lineage>
        <taxon>Bacteria</taxon>
        <taxon>Pseudomonadati</taxon>
        <taxon>Pseudomonadota</taxon>
        <taxon>Alphaproteobacteria</taxon>
        <taxon>Rhodobacterales</taxon>
        <taxon>Roseobacteraceae</taxon>
    </lineage>
</organism>
<feature type="transmembrane region" description="Helical" evidence="1">
    <location>
        <begin position="138"/>
        <end position="158"/>
    </location>
</feature>
<keyword evidence="1" id="KW-1133">Transmembrane helix</keyword>
<feature type="transmembrane region" description="Helical" evidence="1">
    <location>
        <begin position="20"/>
        <end position="46"/>
    </location>
</feature>
<feature type="transmembrane region" description="Helical" evidence="1">
    <location>
        <begin position="109"/>
        <end position="126"/>
    </location>
</feature>
<feature type="transmembrane region" description="Helical" evidence="1">
    <location>
        <begin position="271"/>
        <end position="291"/>
    </location>
</feature>
<dbReference type="InterPro" id="IPR052710">
    <property type="entry name" value="CAAX_protease"/>
</dbReference>
<dbReference type="PANTHER" id="PTHR36435:SF1">
    <property type="entry name" value="CAAX AMINO TERMINAL PROTEASE FAMILY PROTEIN"/>
    <property type="match status" value="1"/>
</dbReference>
<keyword evidence="1" id="KW-0812">Transmembrane</keyword>
<comment type="caution">
    <text evidence="3">The sequence shown here is derived from an EMBL/GenBank/DDBJ whole genome shotgun (WGS) entry which is preliminary data.</text>
</comment>
<evidence type="ECO:0000313" key="3">
    <source>
        <dbReference type="EMBL" id="PSL21237.1"/>
    </source>
</evidence>
<dbReference type="EMBL" id="PYGJ01000002">
    <property type="protein sequence ID" value="PSL21237.1"/>
    <property type="molecule type" value="Genomic_DNA"/>
</dbReference>
<keyword evidence="4" id="KW-1185">Reference proteome</keyword>
<accession>A0A2P8FHP9</accession>
<dbReference type="InterPro" id="IPR003675">
    <property type="entry name" value="Rce1/LyrA-like_dom"/>
</dbReference>
<gene>
    <name evidence="3" type="ORF">CLV88_102357</name>
</gene>
<feature type="transmembrane region" description="Helical" evidence="1">
    <location>
        <begin position="66"/>
        <end position="88"/>
    </location>
</feature>
<proteinExistence type="predicted"/>
<keyword evidence="1" id="KW-0472">Membrane</keyword>
<feature type="transmembrane region" description="Helical" evidence="1">
    <location>
        <begin position="227"/>
        <end position="251"/>
    </location>
</feature>
<feature type="transmembrane region" description="Helical" evidence="1">
    <location>
        <begin position="179"/>
        <end position="196"/>
    </location>
</feature>
<sequence>MNAYRPHDILIEPARSSASLMQLGMGLVVMVVAVIVLNFAWFGVLVTQLGGPSVIHEIAQGTTVRGMALLLGSFSCMVAALWLALALVHGRSLRSLLGPRLAFVTQGRQVLKACVILYVVLFLVPSPEEVTPERAMDWGLWLRLLPLSLGLLILQCGAEELVFRGYLQSQLAARFRSPLIWMVLPSLLFGVLHYDVEVYGDVAIWLVIWAVAFGLVAADLTARTGTLAPAIVLHVVNNFVAMSLAATNGYWDGLALYTFPFGPEDTEILMALMPVEGGVLLCAWLAARVAVRR</sequence>
<evidence type="ECO:0000256" key="1">
    <source>
        <dbReference type="SAM" id="Phobius"/>
    </source>
</evidence>
<feature type="domain" description="CAAX prenyl protease 2/Lysostaphin resistance protein A-like" evidence="2">
    <location>
        <begin position="144"/>
        <end position="240"/>
    </location>
</feature>
<protein>
    <recommendedName>
        <fullName evidence="2">CAAX prenyl protease 2/Lysostaphin resistance protein A-like domain-containing protein</fullName>
    </recommendedName>
</protein>
<dbReference type="Proteomes" id="UP000240418">
    <property type="component" value="Unassembled WGS sequence"/>
</dbReference>
<dbReference type="PANTHER" id="PTHR36435">
    <property type="entry name" value="SLR1288 PROTEIN"/>
    <property type="match status" value="1"/>
</dbReference>
<feature type="transmembrane region" description="Helical" evidence="1">
    <location>
        <begin position="202"/>
        <end position="220"/>
    </location>
</feature>
<dbReference type="GO" id="GO:0080120">
    <property type="term" value="P:CAAX-box protein maturation"/>
    <property type="evidence" value="ECO:0007669"/>
    <property type="project" value="UniProtKB-ARBA"/>
</dbReference>
<dbReference type="Pfam" id="PF02517">
    <property type="entry name" value="Rce1-like"/>
    <property type="match status" value="1"/>
</dbReference>
<name>A0A2P8FHP9_9RHOB</name>
<reference evidence="3 4" key="1">
    <citation type="submission" date="2018-03" db="EMBL/GenBank/DDBJ databases">
        <title>Genomic Encyclopedia of Archaeal and Bacterial Type Strains, Phase II (KMG-II): from individual species to whole genera.</title>
        <authorList>
            <person name="Goeker M."/>
        </authorList>
    </citation>
    <scope>NUCLEOTIDE SEQUENCE [LARGE SCALE GENOMIC DNA]</scope>
    <source>
        <strain evidence="3 4">DSM 100673</strain>
    </source>
</reference>
<dbReference type="OrthoDB" id="7171777at2"/>